<protein>
    <recommendedName>
        <fullName evidence="3">Translocation and assembly module subunit TamA</fullName>
    </recommendedName>
    <alternativeName>
        <fullName evidence="9">Autotransporter assembly factor TamA</fullName>
    </alternativeName>
</protein>
<comment type="subunit">
    <text evidence="10">Interacts with TamB to form the translocation and assembly module (TAM).</text>
</comment>
<dbReference type="EMBL" id="SMBY01000010">
    <property type="protein sequence ID" value="TCV04631.1"/>
    <property type="molecule type" value="Genomic_DNA"/>
</dbReference>
<dbReference type="InterPro" id="IPR039910">
    <property type="entry name" value="D15-like"/>
</dbReference>
<evidence type="ECO:0000256" key="4">
    <source>
        <dbReference type="ARBA" id="ARBA00022452"/>
    </source>
</evidence>
<evidence type="ECO:0000256" key="10">
    <source>
        <dbReference type="ARBA" id="ARBA00093548"/>
    </source>
</evidence>
<dbReference type="Gene3D" id="3.10.20.310">
    <property type="entry name" value="membrane protein fhac"/>
    <property type="match status" value="3"/>
</dbReference>
<evidence type="ECO:0000256" key="1">
    <source>
        <dbReference type="ARBA" id="ARBA00004442"/>
    </source>
</evidence>
<dbReference type="PANTHER" id="PTHR12815">
    <property type="entry name" value="SORTING AND ASSEMBLY MACHINERY SAMM50 PROTEIN FAMILY MEMBER"/>
    <property type="match status" value="1"/>
</dbReference>
<comment type="caution">
    <text evidence="12">The sequence shown here is derived from an EMBL/GenBank/DDBJ whole genome shotgun (WGS) entry which is preliminary data.</text>
</comment>
<dbReference type="PROSITE" id="PS51779">
    <property type="entry name" value="POTRA"/>
    <property type="match status" value="1"/>
</dbReference>
<keyword evidence="4" id="KW-1134">Transmembrane beta strand</keyword>
<evidence type="ECO:0000256" key="9">
    <source>
        <dbReference type="ARBA" id="ARBA00033063"/>
    </source>
</evidence>
<name>A0A4R3VJM7_9GAMM</name>
<evidence type="ECO:0000259" key="11">
    <source>
        <dbReference type="PROSITE" id="PS51779"/>
    </source>
</evidence>
<feature type="domain" description="POTRA" evidence="11">
    <location>
        <begin position="210"/>
        <end position="286"/>
    </location>
</feature>
<evidence type="ECO:0000256" key="7">
    <source>
        <dbReference type="ARBA" id="ARBA00023136"/>
    </source>
</evidence>
<evidence type="ECO:0000256" key="5">
    <source>
        <dbReference type="ARBA" id="ARBA00022692"/>
    </source>
</evidence>
<dbReference type="Pfam" id="PF07244">
    <property type="entry name" value="POTRA"/>
    <property type="match status" value="1"/>
</dbReference>
<dbReference type="InterPro" id="IPR034746">
    <property type="entry name" value="POTRA"/>
</dbReference>
<keyword evidence="5" id="KW-0812">Transmembrane</keyword>
<keyword evidence="7" id="KW-0472">Membrane</keyword>
<dbReference type="AlphaFoldDB" id="A0A4R3VJM7"/>
<comment type="similarity">
    <text evidence="2">Belongs to the TamA family.</text>
</comment>
<organism evidence="12 13">
    <name type="scientific">Samsonia erythrinae</name>
    <dbReference type="NCBI Taxonomy" id="160434"/>
    <lineage>
        <taxon>Bacteria</taxon>
        <taxon>Pseudomonadati</taxon>
        <taxon>Pseudomonadota</taxon>
        <taxon>Gammaproteobacteria</taxon>
        <taxon>Enterobacterales</taxon>
        <taxon>Pectobacteriaceae</taxon>
        <taxon>Samsonia</taxon>
    </lineage>
</organism>
<evidence type="ECO:0000256" key="8">
    <source>
        <dbReference type="ARBA" id="ARBA00023237"/>
    </source>
</evidence>
<reference evidence="12 13" key="1">
    <citation type="submission" date="2019-03" db="EMBL/GenBank/DDBJ databases">
        <title>Genomic Encyclopedia of Type Strains, Phase IV (KMG-IV): sequencing the most valuable type-strain genomes for metagenomic binning, comparative biology and taxonomic classification.</title>
        <authorList>
            <person name="Goeker M."/>
        </authorList>
    </citation>
    <scope>NUCLEOTIDE SEQUENCE [LARGE SCALE GENOMIC DNA]</scope>
    <source>
        <strain evidence="12 13">DSM 16730</strain>
    </source>
</reference>
<evidence type="ECO:0000313" key="13">
    <source>
        <dbReference type="Proteomes" id="UP000295433"/>
    </source>
</evidence>
<evidence type="ECO:0000256" key="2">
    <source>
        <dbReference type="ARBA" id="ARBA00010248"/>
    </source>
</evidence>
<keyword evidence="13" id="KW-1185">Reference proteome</keyword>
<dbReference type="GO" id="GO:0009306">
    <property type="term" value="P:protein secretion"/>
    <property type="evidence" value="ECO:0007669"/>
    <property type="project" value="TreeGrafter"/>
</dbReference>
<dbReference type="InterPro" id="IPR000184">
    <property type="entry name" value="Bac_surfAg_D15"/>
</dbReference>
<dbReference type="InterPro" id="IPR010827">
    <property type="entry name" value="BamA/TamA_POTRA"/>
</dbReference>
<gene>
    <name evidence="12" type="ORF">EDC54_11020</name>
</gene>
<evidence type="ECO:0000256" key="3">
    <source>
        <dbReference type="ARBA" id="ARBA00015419"/>
    </source>
</evidence>
<dbReference type="Pfam" id="PF17243">
    <property type="entry name" value="POTRA_TamA_1"/>
    <property type="match status" value="1"/>
</dbReference>
<dbReference type="FunFam" id="2.40.160.50:FF:000003">
    <property type="entry name" value="Outer membrane protein, OMP85 family"/>
    <property type="match status" value="1"/>
</dbReference>
<dbReference type="Pfam" id="PF01103">
    <property type="entry name" value="Omp85"/>
    <property type="match status" value="1"/>
</dbReference>
<dbReference type="Proteomes" id="UP000295433">
    <property type="component" value="Unassembled WGS sequence"/>
</dbReference>
<dbReference type="FunFam" id="3.10.20.310:FF:000008">
    <property type="entry name" value="Outer membrane protein, OMP85 family"/>
    <property type="match status" value="1"/>
</dbReference>
<evidence type="ECO:0000256" key="6">
    <source>
        <dbReference type="ARBA" id="ARBA00022729"/>
    </source>
</evidence>
<dbReference type="GO" id="GO:0097347">
    <property type="term" value="C:TAM protein secretion complex"/>
    <property type="evidence" value="ECO:0007669"/>
    <property type="project" value="TreeGrafter"/>
</dbReference>
<dbReference type="PANTHER" id="PTHR12815:SF47">
    <property type="entry name" value="TRANSLOCATION AND ASSEMBLY MODULE SUBUNIT TAMA"/>
    <property type="match status" value="1"/>
</dbReference>
<keyword evidence="6" id="KW-0732">Signal</keyword>
<keyword evidence="8" id="KW-0998">Cell outer membrane</keyword>
<dbReference type="Gene3D" id="2.40.160.50">
    <property type="entry name" value="membrane protein fhac: a member of the omp85/tpsb transporter family"/>
    <property type="match status" value="1"/>
</dbReference>
<evidence type="ECO:0000313" key="12">
    <source>
        <dbReference type="EMBL" id="TCV04631.1"/>
    </source>
</evidence>
<dbReference type="InterPro" id="IPR035243">
    <property type="entry name" value="TamA_POTRA_Dom_1"/>
</dbReference>
<proteinExistence type="inferred from homology"/>
<dbReference type="GO" id="GO:0009279">
    <property type="term" value="C:cell outer membrane"/>
    <property type="evidence" value="ECO:0007669"/>
    <property type="project" value="UniProtKB-SubCell"/>
</dbReference>
<accession>A0A4R3VJM7</accession>
<sequence>MTIFIRNNSITGQKSGLAACRASRYRIWGLLCALLMLAPESQAANVRLQVMGLEGALQKNVRARLSTIAVDEVNADGRFRSRVDEAIRQGLRALGYYDPQINFEFRPAVNGGRPVLIATVTPGEPVRIAEVNITLRGEARNDKDYQKLVKDDRPEIGSVLNHSDYDRFKSGLNGLTLHKGYFDARFQKSQLGVMREERKAFWDIDFDSGERYRFGAVNFQGSQIREAYLHNLVPFHEGDAYSSEDLGELNRRLSATGWFNSVVVSPDFDGSKNTKVLPLEAVVTPRTRNRVETGLGYATDVGPRFKTTWNKPWINSRGHSLESSLSVSAPEQSLDLSYKIPLLKNPLEHYYLLQGGFKREDLNDTQSDSTTLNVARYWELSSGWQRAINLRWSLDHFTQGSVTDTTMLLYPGVSINRTRQRGGLMPEWGDTQRYSIDISDTTWGSDIDFAVIQAQNVWIRTLAEKHRFVTRGNLGWIETNNFSRVPPSLRFFAGGDRSIRGYKYKSVSPRGSDGKLTGASKLVTGSLEYQYNVSGKWWGAVFVDSGEAVNDIKQSNFKTGAGVGVRWASPIGPVKLDVAMPIGDDEKKNNVQFYIALGPEL</sequence>
<comment type="subcellular location">
    <subcellularLocation>
        <location evidence="1">Cell outer membrane</location>
    </subcellularLocation>
</comment>